<sequence>MNNFKYAFLIGFVFLTTSAVTHAQTGKKKKVNAITSGAQDRAFWVKTLYKIAYPVIHNLAGNTLKKNMATEVAPHYYNNVREVGYTEALGRTFAGIAPWLSLPDDETEEGKLRAKFKAETIQALSNAVDPLSADYINFRTDAQPIVDAAYVVQGFLRAPNLWKALNETTQKRYIAEIKSLRNRTGAYNNWLLFTAIEEAWLLSVGEDYEPYRTMTAINKLNEWYVGDGWYSDGSSFSTDYYNSYVIHPMMIDILKVMVAKKKMGELQLTKATERAARYAQITERMISSTGEYPPLGRSVTYRTAAFQTLGQIALDGKLPKELSPAQVRCALTKVFENMYAGNQNFDEQGWLVLGFNGHQPEIADPYTCTGSLYMATLGFLPLGLPADNVFWTATAAPWTAQKAWTGNAFLKDHSAGK</sequence>
<feature type="signal peptide" evidence="1">
    <location>
        <begin position="1"/>
        <end position="23"/>
    </location>
</feature>
<keyword evidence="4" id="KW-1185">Reference proteome</keyword>
<feature type="domain" description="DUF2264" evidence="2">
    <location>
        <begin position="40"/>
        <end position="398"/>
    </location>
</feature>
<evidence type="ECO:0000256" key="1">
    <source>
        <dbReference type="SAM" id="SignalP"/>
    </source>
</evidence>
<evidence type="ECO:0000313" key="3">
    <source>
        <dbReference type="EMBL" id="QNR82917.1"/>
    </source>
</evidence>
<dbReference type="PANTHER" id="PTHR35339">
    <property type="entry name" value="LINALOOL DEHYDRATASE_ISOMERASE DOMAIN-CONTAINING PROTEIN"/>
    <property type="match status" value="1"/>
</dbReference>
<dbReference type="RefSeq" id="WP_190326170.1">
    <property type="nucleotide sequence ID" value="NZ_CP061171.1"/>
</dbReference>
<proteinExistence type="predicted"/>
<dbReference type="InterPro" id="IPR016624">
    <property type="entry name" value="UCP014753"/>
</dbReference>
<protein>
    <submittedName>
        <fullName evidence="3">DUF2264 domain-containing protein</fullName>
    </submittedName>
</protein>
<dbReference type="EMBL" id="CP061171">
    <property type="protein sequence ID" value="QNR82917.1"/>
    <property type="molecule type" value="Genomic_DNA"/>
</dbReference>
<gene>
    <name evidence="3" type="ORF">H9N25_13060</name>
</gene>
<keyword evidence="1" id="KW-0732">Signal</keyword>
<feature type="chain" id="PRO_5047112853" evidence="1">
    <location>
        <begin position="24"/>
        <end position="417"/>
    </location>
</feature>
<dbReference type="InterPro" id="IPR049349">
    <property type="entry name" value="DUF2264_N"/>
</dbReference>
<dbReference type="Pfam" id="PF10022">
    <property type="entry name" value="DUF2264"/>
    <property type="match status" value="1"/>
</dbReference>
<dbReference type="PANTHER" id="PTHR35339:SF3">
    <property type="entry name" value="DUF2264 DOMAIN-CONTAINING PROTEIN"/>
    <property type="match status" value="1"/>
</dbReference>
<dbReference type="Proteomes" id="UP000516439">
    <property type="component" value="Chromosome"/>
</dbReference>
<name>A0ABX6TE62_9SPHI</name>
<accession>A0ABX6TE62</accession>
<evidence type="ECO:0000259" key="2">
    <source>
        <dbReference type="Pfam" id="PF10022"/>
    </source>
</evidence>
<dbReference type="PIRSF" id="PIRSF014753">
    <property type="entry name" value="UCP014753"/>
    <property type="match status" value="1"/>
</dbReference>
<reference evidence="3 4" key="1">
    <citation type="submission" date="2020-09" db="EMBL/GenBank/DDBJ databases">
        <title>Pedobacter sp. SW-16 isolated from soil near Yeocheon.</title>
        <authorList>
            <person name="Im H.S."/>
            <person name="Joung Y."/>
            <person name="Lee S.-S."/>
        </authorList>
    </citation>
    <scope>NUCLEOTIDE SEQUENCE [LARGE SCALE GENOMIC DNA]</scope>
    <source>
        <strain evidence="3 4">SW-16</strain>
    </source>
</reference>
<evidence type="ECO:0000313" key="4">
    <source>
        <dbReference type="Proteomes" id="UP000516439"/>
    </source>
</evidence>
<organism evidence="3 4">
    <name type="scientific">Pedobacter riviphilus</name>
    <dbReference type="NCBI Taxonomy" id="2766984"/>
    <lineage>
        <taxon>Bacteria</taxon>
        <taxon>Pseudomonadati</taxon>
        <taxon>Bacteroidota</taxon>
        <taxon>Sphingobacteriia</taxon>
        <taxon>Sphingobacteriales</taxon>
        <taxon>Sphingobacteriaceae</taxon>
        <taxon>Pedobacter</taxon>
    </lineage>
</organism>